<protein>
    <submittedName>
        <fullName evidence="1">Uncharacterized protein</fullName>
    </submittedName>
</protein>
<comment type="caution">
    <text evidence="1">The sequence shown here is derived from an EMBL/GenBank/DDBJ whole genome shotgun (WGS) entry which is preliminary data.</text>
</comment>
<keyword evidence="2" id="KW-1185">Reference proteome</keyword>
<proteinExistence type="predicted"/>
<dbReference type="AlphaFoldDB" id="A0A5B7K9S1"/>
<gene>
    <name evidence="1" type="ORF">E2C01_098970</name>
</gene>
<reference evidence="1 2" key="1">
    <citation type="submission" date="2019-05" db="EMBL/GenBank/DDBJ databases">
        <title>Another draft genome of Portunus trituberculatus and its Hox gene families provides insights of decapod evolution.</title>
        <authorList>
            <person name="Jeong J.-H."/>
            <person name="Song I."/>
            <person name="Kim S."/>
            <person name="Choi T."/>
            <person name="Kim D."/>
            <person name="Ryu S."/>
            <person name="Kim W."/>
        </authorList>
    </citation>
    <scope>NUCLEOTIDE SEQUENCE [LARGE SCALE GENOMIC DNA]</scope>
    <source>
        <tissue evidence="1">Muscle</tissue>
    </source>
</reference>
<dbReference type="Proteomes" id="UP000324222">
    <property type="component" value="Unassembled WGS sequence"/>
</dbReference>
<accession>A0A5B7K9S1</accession>
<evidence type="ECO:0000313" key="1">
    <source>
        <dbReference type="EMBL" id="MPD03337.1"/>
    </source>
</evidence>
<evidence type="ECO:0000313" key="2">
    <source>
        <dbReference type="Proteomes" id="UP000324222"/>
    </source>
</evidence>
<dbReference type="EMBL" id="VSRR010135716">
    <property type="protein sequence ID" value="MPD03337.1"/>
    <property type="molecule type" value="Genomic_DNA"/>
</dbReference>
<sequence length="48" mass="5007">MAAMVSAVAVALSQEGITMDQETVQRAAVADPSYQLLLMRVLAKGTLG</sequence>
<name>A0A5B7K9S1_PORTR</name>
<organism evidence="1 2">
    <name type="scientific">Portunus trituberculatus</name>
    <name type="common">Swimming crab</name>
    <name type="synonym">Neptunus trituberculatus</name>
    <dbReference type="NCBI Taxonomy" id="210409"/>
    <lineage>
        <taxon>Eukaryota</taxon>
        <taxon>Metazoa</taxon>
        <taxon>Ecdysozoa</taxon>
        <taxon>Arthropoda</taxon>
        <taxon>Crustacea</taxon>
        <taxon>Multicrustacea</taxon>
        <taxon>Malacostraca</taxon>
        <taxon>Eumalacostraca</taxon>
        <taxon>Eucarida</taxon>
        <taxon>Decapoda</taxon>
        <taxon>Pleocyemata</taxon>
        <taxon>Brachyura</taxon>
        <taxon>Eubrachyura</taxon>
        <taxon>Portunoidea</taxon>
        <taxon>Portunidae</taxon>
        <taxon>Portuninae</taxon>
        <taxon>Portunus</taxon>
    </lineage>
</organism>